<dbReference type="PROSITE" id="PS50097">
    <property type="entry name" value="BTB"/>
    <property type="match status" value="1"/>
</dbReference>
<dbReference type="Pfam" id="PF24681">
    <property type="entry name" value="Kelch_KLHDC2_KLHL20_DRC7"/>
    <property type="match status" value="1"/>
</dbReference>
<keyword evidence="5" id="KW-0812">Transmembrane</keyword>
<comment type="pathway">
    <text evidence="1">Protein modification; protein ubiquitination.</text>
</comment>
<dbReference type="Gene3D" id="3.30.710.10">
    <property type="entry name" value="Potassium Channel Kv1.1, Chain A"/>
    <property type="match status" value="1"/>
</dbReference>
<dbReference type="FunFam" id="3.30.710.10:FF:000001">
    <property type="entry name" value="Kelch-like family member 20"/>
    <property type="match status" value="1"/>
</dbReference>
<dbReference type="SUPFAM" id="SSF54695">
    <property type="entry name" value="POZ domain"/>
    <property type="match status" value="1"/>
</dbReference>
<dbReference type="EMBL" id="HAAD01000220">
    <property type="protein sequence ID" value="CDG66452.1"/>
    <property type="molecule type" value="mRNA"/>
</dbReference>
<evidence type="ECO:0000256" key="5">
    <source>
        <dbReference type="SAM" id="Phobius"/>
    </source>
</evidence>
<organism evidence="7">
    <name type="scientific">Hydra vulgaris</name>
    <name type="common">Hydra</name>
    <name type="synonym">Hydra attenuata</name>
    <dbReference type="NCBI Taxonomy" id="6087"/>
    <lineage>
        <taxon>Eukaryota</taxon>
        <taxon>Metazoa</taxon>
        <taxon>Cnidaria</taxon>
        <taxon>Hydrozoa</taxon>
        <taxon>Hydroidolina</taxon>
        <taxon>Anthoathecata</taxon>
        <taxon>Aplanulata</taxon>
        <taxon>Hydridae</taxon>
        <taxon>Hydra</taxon>
    </lineage>
</organism>
<dbReference type="InterPro" id="IPR000210">
    <property type="entry name" value="BTB/POZ_dom"/>
</dbReference>
<dbReference type="InterPro" id="IPR006652">
    <property type="entry name" value="Kelch_1"/>
</dbReference>
<keyword evidence="3" id="KW-0677">Repeat</keyword>
<evidence type="ECO:0000256" key="1">
    <source>
        <dbReference type="ARBA" id="ARBA00004906"/>
    </source>
</evidence>
<dbReference type="OrthoDB" id="45365at2759"/>
<dbReference type="PANTHER" id="PTHR24412:SF451">
    <property type="entry name" value="KELCH-LIKE PROTEIN 20"/>
    <property type="match status" value="1"/>
</dbReference>
<protein>
    <submittedName>
        <fullName evidence="7">Kelch-like protein 20</fullName>
    </submittedName>
</protein>
<evidence type="ECO:0000256" key="2">
    <source>
        <dbReference type="ARBA" id="ARBA00022441"/>
    </source>
</evidence>
<keyword evidence="5" id="KW-0472">Membrane</keyword>
<dbReference type="Gene3D" id="2.120.10.80">
    <property type="entry name" value="Kelch-type beta propeller"/>
    <property type="match status" value="1"/>
</dbReference>
<dbReference type="InterPro" id="IPR011333">
    <property type="entry name" value="SKP1/BTB/POZ_sf"/>
</dbReference>
<dbReference type="PANTHER" id="PTHR24412">
    <property type="entry name" value="KELCH PROTEIN"/>
    <property type="match status" value="1"/>
</dbReference>
<dbReference type="Pfam" id="PF00651">
    <property type="entry name" value="BTB"/>
    <property type="match status" value="1"/>
</dbReference>
<dbReference type="InterPro" id="IPR011705">
    <property type="entry name" value="BACK"/>
</dbReference>
<dbReference type="SMART" id="SM00225">
    <property type="entry name" value="BTB"/>
    <property type="match status" value="1"/>
</dbReference>
<dbReference type="SMART" id="SM00875">
    <property type="entry name" value="BACK"/>
    <property type="match status" value="1"/>
</dbReference>
<feature type="transmembrane region" description="Helical" evidence="5">
    <location>
        <begin position="6"/>
        <end position="29"/>
    </location>
</feature>
<feature type="non-terminal residue" evidence="7">
    <location>
        <position position="1"/>
    </location>
</feature>
<dbReference type="InterPro" id="IPR015915">
    <property type="entry name" value="Kelch-typ_b-propeller"/>
</dbReference>
<gene>
    <name evidence="7" type="primary">KLHL20</name>
</gene>
<dbReference type="InterPro" id="IPR011043">
    <property type="entry name" value="Gal_Oxase/kelch_b-propeller"/>
</dbReference>
<name>T2M386_HYDVU</name>
<dbReference type="SMART" id="SM00612">
    <property type="entry name" value="Kelch"/>
    <property type="match status" value="6"/>
</dbReference>
<keyword evidence="2" id="KW-0880">Kelch repeat</keyword>
<dbReference type="Pfam" id="PF01344">
    <property type="entry name" value="Kelch_1"/>
    <property type="match status" value="2"/>
</dbReference>
<sequence length="794" mass="90254">MFLLYFIFYLLVFTKSYDILNFIFIFVLVPFVKDKWKLYQAANISKDWYSDSDTKNSKRIGYYWTKVFKSDNEYGKTKYLYLSKVIKSRLTIQNGNARIERSLSDNKNKLTSERVKLNDETLMALRISNARSCNQAYNVDALFKDVVQSMSLSGCVYDGNENQMSLSGCVYENENQFQMQFGFNESFESVVTHQPEVIYDGKQNAFRSSFSIPLRLSQSTFMKPYFFYSSQTYPKSLLTMLDNLLKCNELCDIDIRVGSRRFRAHKVVLAACSSYFRAMFTREMAEQRQEEVLIQDIDEKAMELLIDFAYTGNIKIDEANVQIVLPAACLLQITEIQEACCEFLKKQLDPTNCIGIKLFADTHSCRDLFHIAHMYTLRNFQDVILNEEFLLLNVEQVCDIIQSDELNVISEEDVFRAVLKWVHFDLIDRRSKLKDVLQHVRLPILNAKFLVSVVSTDMLIKNDAGCRELVDEAKNYLLLPEQRAVMHGPRFKSRRQNKREFLFAVGGWCTGDAINSVERYDSQTCEWHMMCSMNKRRCGVGVAVLDDFLYAVGGHDGSSYLNSVERYDPKVNQWSSAVSPTSTCRTSVGVAVLDGYLYAVGGQDGVSCLNIVERYDSKANTWSRIAPMNCRRLGVAVAVLDGLLYAIGGSDGTSPLASVERFNPSTNTWTFVHQMSTKRKHLGSAVFQNFIYAVGGRDDTTELSSVEKFDPKTNKWAPVVALNSRRSGVGLGVMNGSLIAVGGFDGTSYLKSIEIYDPTVNQWKLHPGMNDRRLGGGVGVLTLHYSDWINLCES</sequence>
<evidence type="ECO:0000313" key="7">
    <source>
        <dbReference type="EMBL" id="CDG66452.1"/>
    </source>
</evidence>
<dbReference type="SUPFAM" id="SSF50965">
    <property type="entry name" value="Galactose oxidase, central domain"/>
    <property type="match status" value="1"/>
</dbReference>
<evidence type="ECO:0000256" key="3">
    <source>
        <dbReference type="ARBA" id="ARBA00022737"/>
    </source>
</evidence>
<dbReference type="AlphaFoldDB" id="T2M386"/>
<proteinExistence type="evidence at transcript level"/>
<dbReference type="Pfam" id="PF07707">
    <property type="entry name" value="BACK"/>
    <property type="match status" value="1"/>
</dbReference>
<evidence type="ECO:0000259" key="6">
    <source>
        <dbReference type="PROSITE" id="PS50097"/>
    </source>
</evidence>
<feature type="domain" description="BTB" evidence="6">
    <location>
        <begin position="251"/>
        <end position="318"/>
    </location>
</feature>
<keyword evidence="5" id="KW-1133">Transmembrane helix</keyword>
<dbReference type="SUPFAM" id="SSF117281">
    <property type="entry name" value="Kelch motif"/>
    <property type="match status" value="1"/>
</dbReference>
<evidence type="ECO:0000256" key="4">
    <source>
        <dbReference type="ARBA" id="ARBA00022786"/>
    </source>
</evidence>
<keyword evidence="4" id="KW-0833">Ubl conjugation pathway</keyword>
<dbReference type="FunFam" id="1.25.40.420:FF:000001">
    <property type="entry name" value="Kelch-like family member 12"/>
    <property type="match status" value="1"/>
</dbReference>
<reference evidence="7" key="1">
    <citation type="journal article" date="2013" name="Genome Biol. Evol.">
        <title>Punctuated emergences of genetic and phenotypic innovations in eumetazoan, bilaterian, euteleostome, and hominidae ancestors.</title>
        <authorList>
            <person name="Wenger Y."/>
            <person name="Galliot B."/>
        </authorList>
    </citation>
    <scope>NUCLEOTIDE SEQUENCE</scope>
    <source>
        <tissue evidence="7">Whole animals</tissue>
    </source>
</reference>
<accession>T2M386</accession>
<dbReference type="Gene3D" id="1.25.40.420">
    <property type="match status" value="1"/>
</dbReference>